<proteinExistence type="predicted"/>
<protein>
    <recommendedName>
        <fullName evidence="3">Transcriptional regulator</fullName>
    </recommendedName>
</protein>
<keyword evidence="2" id="KW-1185">Reference proteome</keyword>
<accession>A0ABS1DBB1</accession>
<evidence type="ECO:0008006" key="3">
    <source>
        <dbReference type="Google" id="ProtNLM"/>
    </source>
</evidence>
<evidence type="ECO:0000313" key="2">
    <source>
        <dbReference type="Proteomes" id="UP001296873"/>
    </source>
</evidence>
<gene>
    <name evidence="1" type="ORF">CKO28_06460</name>
</gene>
<reference evidence="1 2" key="1">
    <citation type="journal article" date="2020" name="Microorganisms">
        <title>Osmotic Adaptation and Compatible Solute Biosynthesis of Phototrophic Bacteria as Revealed from Genome Analyses.</title>
        <authorList>
            <person name="Imhoff J.F."/>
            <person name="Rahn T."/>
            <person name="Kunzel S."/>
            <person name="Keller A."/>
            <person name="Neulinger S.C."/>
        </authorList>
    </citation>
    <scope>NUCLEOTIDE SEQUENCE [LARGE SCALE GENOMIC DNA]</scope>
    <source>
        <strain evidence="1 2">DSM 9895</strain>
    </source>
</reference>
<evidence type="ECO:0000313" key="1">
    <source>
        <dbReference type="EMBL" id="MBK1667675.1"/>
    </source>
</evidence>
<name>A0ABS1DBB1_9PROT</name>
<sequence>MAGYRIDDAGRRLGRADVTTESHLHAPGPGSGPCLAIMAIAKDFQDLIRAECPHCRTGGGGCLVELMRTAAHD</sequence>
<organism evidence="1 2">
    <name type="scientific">Rhodovibrio sodomensis</name>
    <dbReference type="NCBI Taxonomy" id="1088"/>
    <lineage>
        <taxon>Bacteria</taxon>
        <taxon>Pseudomonadati</taxon>
        <taxon>Pseudomonadota</taxon>
        <taxon>Alphaproteobacteria</taxon>
        <taxon>Rhodospirillales</taxon>
        <taxon>Rhodovibrionaceae</taxon>
        <taxon>Rhodovibrio</taxon>
    </lineage>
</organism>
<dbReference type="Proteomes" id="UP001296873">
    <property type="component" value="Unassembled WGS sequence"/>
</dbReference>
<dbReference type="EMBL" id="NRRL01000010">
    <property type="protein sequence ID" value="MBK1667675.1"/>
    <property type="molecule type" value="Genomic_DNA"/>
</dbReference>
<comment type="caution">
    <text evidence="1">The sequence shown here is derived from an EMBL/GenBank/DDBJ whole genome shotgun (WGS) entry which is preliminary data.</text>
</comment>
<dbReference type="RefSeq" id="WP_200339835.1">
    <property type="nucleotide sequence ID" value="NZ_NRRL01000010.1"/>
</dbReference>